<dbReference type="Pfam" id="PF02518">
    <property type="entry name" value="HATPase_c"/>
    <property type="match status" value="1"/>
</dbReference>
<dbReference type="InterPro" id="IPR011110">
    <property type="entry name" value="Reg_prop"/>
</dbReference>
<dbReference type="SUPFAM" id="SSF63829">
    <property type="entry name" value="Calcium-dependent phosphotriesterase"/>
    <property type="match status" value="2"/>
</dbReference>
<dbReference type="SMART" id="SM00387">
    <property type="entry name" value="HATPase_c"/>
    <property type="match status" value="1"/>
</dbReference>
<accession>W0F8Q6</accession>
<dbReference type="AlphaFoldDB" id="W0F8Q6"/>
<dbReference type="eggNOG" id="COG3292">
    <property type="taxonomic scope" value="Bacteria"/>
</dbReference>
<dbReference type="InterPro" id="IPR003594">
    <property type="entry name" value="HATPase_dom"/>
</dbReference>
<dbReference type="STRING" id="929713.NIASO_15225"/>
<dbReference type="InterPro" id="IPR011123">
    <property type="entry name" value="Y_Y_Y"/>
</dbReference>
<feature type="transmembrane region" description="Helical" evidence="2">
    <location>
        <begin position="738"/>
        <end position="759"/>
    </location>
</feature>
<keyword evidence="6" id="KW-1185">Reference proteome</keyword>
<dbReference type="Pfam" id="PF07495">
    <property type="entry name" value="Y_Y_Y"/>
    <property type="match status" value="1"/>
</dbReference>
<dbReference type="EMBL" id="CP007035">
    <property type="protein sequence ID" value="AHF17849.1"/>
    <property type="molecule type" value="Genomic_DNA"/>
</dbReference>
<dbReference type="Pfam" id="PF07494">
    <property type="entry name" value="Reg_prop"/>
    <property type="match status" value="4"/>
</dbReference>
<dbReference type="eggNOG" id="COG4585">
    <property type="taxonomic scope" value="Bacteria"/>
</dbReference>
<dbReference type="RefSeq" id="WP_008586854.1">
    <property type="nucleotide sequence ID" value="NZ_CP007035.1"/>
</dbReference>
<dbReference type="KEGG" id="nso:NIASO_15225"/>
<dbReference type="Gene3D" id="3.30.565.10">
    <property type="entry name" value="Histidine kinase-like ATPase, C-terminal domain"/>
    <property type="match status" value="1"/>
</dbReference>
<name>W0F8Q6_9BACT</name>
<dbReference type="PANTHER" id="PTHR43547:SF2">
    <property type="entry name" value="HYBRID SIGNAL TRANSDUCTION HISTIDINE KINASE C"/>
    <property type="match status" value="1"/>
</dbReference>
<dbReference type="InterPro" id="IPR036890">
    <property type="entry name" value="HATPase_C_sf"/>
</dbReference>
<reference evidence="5 6" key="1">
    <citation type="submission" date="2013-12" db="EMBL/GenBank/DDBJ databases">
        <authorList>
            <consortium name="DOE Joint Genome Institute"/>
            <person name="Eisen J."/>
            <person name="Huntemann M."/>
            <person name="Han J."/>
            <person name="Chen A."/>
            <person name="Kyrpides N."/>
            <person name="Mavromatis K."/>
            <person name="Markowitz V."/>
            <person name="Palaniappan K."/>
            <person name="Ivanova N."/>
            <person name="Schaumberg A."/>
            <person name="Pati A."/>
            <person name="Liolios K."/>
            <person name="Nordberg H.P."/>
            <person name="Cantor M.N."/>
            <person name="Hua S.X."/>
            <person name="Woyke T."/>
        </authorList>
    </citation>
    <scope>NUCLEOTIDE SEQUENCE [LARGE SCALE GENOMIC DNA]</scope>
    <source>
        <strain evidence="6">DSM 19437</strain>
    </source>
</reference>
<dbReference type="InterPro" id="IPR013783">
    <property type="entry name" value="Ig-like_fold"/>
</dbReference>
<keyword evidence="3" id="KW-0732">Signal</keyword>
<proteinExistence type="predicted"/>
<keyword evidence="2" id="KW-0812">Transmembrane</keyword>
<feature type="chain" id="PRO_5004789170" description="Histidine kinase/HSP90-like ATPase domain-containing protein" evidence="3">
    <location>
        <begin position="24"/>
        <end position="981"/>
    </location>
</feature>
<dbReference type="CDD" id="cd16917">
    <property type="entry name" value="HATPase_UhpB-NarQ-NarX-like"/>
    <property type="match status" value="1"/>
</dbReference>
<dbReference type="Proteomes" id="UP000003586">
    <property type="component" value="Chromosome"/>
</dbReference>
<dbReference type="GO" id="GO:0000155">
    <property type="term" value="F:phosphorelay sensor kinase activity"/>
    <property type="evidence" value="ECO:0007669"/>
    <property type="project" value="TreeGrafter"/>
</dbReference>
<organism evidence="5 6">
    <name type="scientific">Niabella soli DSM 19437</name>
    <dbReference type="NCBI Taxonomy" id="929713"/>
    <lineage>
        <taxon>Bacteria</taxon>
        <taxon>Pseudomonadati</taxon>
        <taxon>Bacteroidota</taxon>
        <taxon>Chitinophagia</taxon>
        <taxon>Chitinophagales</taxon>
        <taxon>Chitinophagaceae</taxon>
        <taxon>Niabella</taxon>
    </lineage>
</organism>
<feature type="signal peptide" evidence="3">
    <location>
        <begin position="1"/>
        <end position="23"/>
    </location>
</feature>
<dbReference type="PANTHER" id="PTHR43547">
    <property type="entry name" value="TWO-COMPONENT HISTIDINE KINASE"/>
    <property type="match status" value="1"/>
</dbReference>
<dbReference type="HOGENOM" id="CLU_000445_28_2_10"/>
<keyword evidence="2" id="KW-1133">Transmembrane helix</keyword>
<evidence type="ECO:0000256" key="1">
    <source>
        <dbReference type="ARBA" id="ARBA00022553"/>
    </source>
</evidence>
<dbReference type="InterPro" id="IPR015943">
    <property type="entry name" value="WD40/YVTN_repeat-like_dom_sf"/>
</dbReference>
<dbReference type="Gene3D" id="1.20.5.1930">
    <property type="match status" value="1"/>
</dbReference>
<evidence type="ECO:0000256" key="3">
    <source>
        <dbReference type="SAM" id="SignalP"/>
    </source>
</evidence>
<evidence type="ECO:0000313" key="5">
    <source>
        <dbReference type="EMBL" id="AHF17849.1"/>
    </source>
</evidence>
<evidence type="ECO:0000313" key="6">
    <source>
        <dbReference type="Proteomes" id="UP000003586"/>
    </source>
</evidence>
<sequence>MIQLSARISRIVLICFALQTAQAQQLPLENFNVNNGLSQSQVTSIAQDIRNYLWIGTAAGLNRFDGVHFTSFSKKDGINSNSITALYSSRKGDIWIGTTKGLSKYDGYRFQNLQTPEENPFVSFDAIAEDASGNIYAYSAWQGIFIVKGDKVIRLNTPEKNKTPTCVYCDSKNRLWVYINGAGFYTLLNEQWTKEPDMAGLRRHEFIRQLTEGKDAFYAITNQRALLKIKDGVLIQRKETSGFFLNACVDDGNNLWVASSKGIIVLDGGDLSFKKEINARNGLSDNMIHTIYKDADNNFWIGSDGDGLFKYCEGPFVKYDKNTGLAGNIVMGFSKTKEGSILLGTREGGLQQYDRQTKTFHRIDYARHSSYGINCMGSDGRGTIYIGTTDNRLLQINAGRVAEIPLEKKYRPGIYTIKPYGNRVLVHTTMGGYWIDGVTATKFEGTTGLVNSIELDDDAILLAGDNGMYRYSRRKHDFKKLYIQGIDDDITISCFERTGNYIVIGSFGDGLFFWDPVANKVLPCSRDNGLKDNNVFTLMKDSGGKLWVGTSSGMQWVRLNDNLKSFDVKQFNISDGYEPSETNLNAILEDGEQNVWIGTTKGAFIYNPLPEKKDNIRRPVVVLEGVDYPGFKAAGSGTFSAWEHLPLNPEIAFDNNSISFSFKGICLRDPSAFLYSYRLDGFDAGFSSFRSETTLNYKNLPPGQYIFKVKAFTREGIASANTVAYPFTIITPYYKTTWFKGLIVVALILVGGGIQLLYANEKRKRHKEIRKIKEQEQQKIREQTAADFHDELGNKLTRISLLADVLQHKTDPQDEDKNKIISQIKLNALGLYTGTKEIIWSLSRESDNLNDVLTTIRQTGVELFSDTEVQFEFTGLAGMEPGIKIPPGHNRNIIMIFKELLSNSMRHAQATKVVIVCRKESPGAVGVYFTDDGVGFDKELLTGNGLSNIKRRADKIGGHITITSVKHQGTSCSLIFNILPN</sequence>
<feature type="domain" description="Histidine kinase/HSP90-like ATPase" evidence="4">
    <location>
        <begin position="888"/>
        <end position="980"/>
    </location>
</feature>
<dbReference type="Gene3D" id="2.60.40.10">
    <property type="entry name" value="Immunoglobulins"/>
    <property type="match status" value="1"/>
</dbReference>
<keyword evidence="2" id="KW-0472">Membrane</keyword>
<dbReference type="SUPFAM" id="SSF55874">
    <property type="entry name" value="ATPase domain of HSP90 chaperone/DNA topoisomerase II/histidine kinase"/>
    <property type="match status" value="1"/>
</dbReference>
<dbReference type="SUPFAM" id="SSF50978">
    <property type="entry name" value="WD40 repeat-like"/>
    <property type="match status" value="1"/>
</dbReference>
<dbReference type="InterPro" id="IPR036322">
    <property type="entry name" value="WD40_repeat_dom_sf"/>
</dbReference>
<evidence type="ECO:0000256" key="2">
    <source>
        <dbReference type="SAM" id="Phobius"/>
    </source>
</evidence>
<gene>
    <name evidence="5" type="ORF">NIASO_15225</name>
</gene>
<evidence type="ECO:0000259" key="4">
    <source>
        <dbReference type="SMART" id="SM00387"/>
    </source>
</evidence>
<dbReference type="Gene3D" id="2.130.10.10">
    <property type="entry name" value="YVTN repeat-like/Quinoprotein amine dehydrogenase"/>
    <property type="match status" value="4"/>
</dbReference>
<protein>
    <recommendedName>
        <fullName evidence="4">Histidine kinase/HSP90-like ATPase domain-containing protein</fullName>
    </recommendedName>
</protein>
<keyword evidence="1" id="KW-0597">Phosphoprotein</keyword>
<dbReference type="OrthoDB" id="9778366at2"/>